<protein>
    <submittedName>
        <fullName evidence="2">Uncharacterized protein</fullName>
    </submittedName>
</protein>
<dbReference type="AlphaFoldDB" id="A0AAE3G3N4"/>
<evidence type="ECO:0000313" key="3">
    <source>
        <dbReference type="Proteomes" id="UP001205843"/>
    </source>
</evidence>
<organism evidence="2 3">
    <name type="scientific">Natronocella acetinitrilica</name>
    <dbReference type="NCBI Taxonomy" id="414046"/>
    <lineage>
        <taxon>Bacteria</taxon>
        <taxon>Pseudomonadati</taxon>
        <taxon>Pseudomonadota</taxon>
        <taxon>Gammaproteobacteria</taxon>
        <taxon>Chromatiales</taxon>
        <taxon>Ectothiorhodospiraceae</taxon>
        <taxon>Natronocella</taxon>
    </lineage>
</organism>
<evidence type="ECO:0000313" key="2">
    <source>
        <dbReference type="EMBL" id="MCP1674588.1"/>
    </source>
</evidence>
<reference evidence="2" key="1">
    <citation type="submission" date="2022-03" db="EMBL/GenBank/DDBJ databases">
        <title>Genomic Encyclopedia of Type Strains, Phase III (KMG-III): the genomes of soil and plant-associated and newly described type strains.</title>
        <authorList>
            <person name="Whitman W."/>
        </authorList>
    </citation>
    <scope>NUCLEOTIDE SEQUENCE</scope>
    <source>
        <strain evidence="2">ANL 6-2</strain>
    </source>
</reference>
<keyword evidence="3" id="KW-1185">Reference proteome</keyword>
<feature type="chain" id="PRO_5041987947" evidence="1">
    <location>
        <begin position="29"/>
        <end position="103"/>
    </location>
</feature>
<name>A0AAE3G3N4_9GAMM</name>
<comment type="caution">
    <text evidence="2">The sequence shown here is derived from an EMBL/GenBank/DDBJ whole genome shotgun (WGS) entry which is preliminary data.</text>
</comment>
<sequence>MKQAMQIIIAASLVLFLSSLGASSTAFARCPANQTGCTWSNAPDRISDRVNQGARDVVRNPNRSGRINELGNTVRDCINCGMDATRDGVNRITSPGRGGGSIQ</sequence>
<keyword evidence="1" id="KW-0732">Signal</keyword>
<proteinExistence type="predicted"/>
<evidence type="ECO:0000256" key="1">
    <source>
        <dbReference type="SAM" id="SignalP"/>
    </source>
</evidence>
<dbReference type="EMBL" id="JALJXV010000003">
    <property type="protein sequence ID" value="MCP1674588.1"/>
    <property type="molecule type" value="Genomic_DNA"/>
</dbReference>
<feature type="signal peptide" evidence="1">
    <location>
        <begin position="1"/>
        <end position="28"/>
    </location>
</feature>
<gene>
    <name evidence="2" type="ORF">J2T57_001690</name>
</gene>
<accession>A0AAE3G3N4</accession>
<dbReference type="Proteomes" id="UP001205843">
    <property type="component" value="Unassembled WGS sequence"/>
</dbReference>